<keyword evidence="1" id="KW-0812">Transmembrane</keyword>
<comment type="caution">
    <text evidence="2">The sequence shown here is derived from an EMBL/GenBank/DDBJ whole genome shotgun (WGS) entry which is preliminary data.</text>
</comment>
<evidence type="ECO:0000313" key="3">
    <source>
        <dbReference type="Proteomes" id="UP001597244"/>
    </source>
</evidence>
<keyword evidence="3" id="KW-1185">Reference proteome</keyword>
<feature type="transmembrane region" description="Helical" evidence="1">
    <location>
        <begin position="26"/>
        <end position="48"/>
    </location>
</feature>
<gene>
    <name evidence="2" type="ORF">ACFQ4L_01035</name>
</gene>
<evidence type="ECO:0000313" key="2">
    <source>
        <dbReference type="EMBL" id="MFD1464676.1"/>
    </source>
</evidence>
<feature type="transmembrane region" description="Helical" evidence="1">
    <location>
        <begin position="98"/>
        <end position="116"/>
    </location>
</feature>
<dbReference type="EMBL" id="JBHTOF010000014">
    <property type="protein sequence ID" value="MFD1464676.1"/>
    <property type="molecule type" value="Genomic_DNA"/>
</dbReference>
<proteinExistence type="predicted"/>
<name>A0ABW4DMT9_9LACO</name>
<organism evidence="2 3">
    <name type="scientific">Lapidilactobacillus mulanensis</name>
    <dbReference type="NCBI Taxonomy" id="2485999"/>
    <lineage>
        <taxon>Bacteria</taxon>
        <taxon>Bacillati</taxon>
        <taxon>Bacillota</taxon>
        <taxon>Bacilli</taxon>
        <taxon>Lactobacillales</taxon>
        <taxon>Lactobacillaceae</taxon>
        <taxon>Lapidilactobacillus</taxon>
    </lineage>
</organism>
<dbReference type="Proteomes" id="UP001597244">
    <property type="component" value="Unassembled WGS sequence"/>
</dbReference>
<reference evidence="3" key="1">
    <citation type="journal article" date="2019" name="Int. J. Syst. Evol. Microbiol.">
        <title>The Global Catalogue of Microorganisms (GCM) 10K type strain sequencing project: providing services to taxonomists for standard genome sequencing and annotation.</title>
        <authorList>
            <consortium name="The Broad Institute Genomics Platform"/>
            <consortium name="The Broad Institute Genome Sequencing Center for Infectious Disease"/>
            <person name="Wu L."/>
            <person name="Ma J."/>
        </authorList>
    </citation>
    <scope>NUCLEOTIDE SEQUENCE [LARGE SCALE GENOMIC DNA]</scope>
    <source>
        <strain evidence="3">CCM 8951</strain>
    </source>
</reference>
<keyword evidence="1" id="KW-1133">Transmembrane helix</keyword>
<sequence length="131" mass="14852">MDHLLHAAMVSTEILLWYDYGQMLGYSYGGSIVGFGILFAFIFSWLGRKQPKQAYSFPKWSRFLIVIILLGSFLHMQVLEIISNANYVWTATDFGHDIGALLGSLIGLFLFARYLLGHRRKSQLAADEISD</sequence>
<feature type="transmembrane region" description="Helical" evidence="1">
    <location>
        <begin position="60"/>
        <end position="78"/>
    </location>
</feature>
<keyword evidence="1" id="KW-0472">Membrane</keyword>
<accession>A0ABW4DMT9</accession>
<evidence type="ECO:0000256" key="1">
    <source>
        <dbReference type="SAM" id="Phobius"/>
    </source>
</evidence>
<protein>
    <submittedName>
        <fullName evidence="2">Uncharacterized protein</fullName>
    </submittedName>
</protein>